<dbReference type="Pfam" id="PF02613">
    <property type="entry name" value="Nitrate_red_del"/>
    <property type="match status" value="1"/>
</dbReference>
<reference evidence="2" key="2">
    <citation type="submission" date="2021-04" db="EMBL/GenBank/DDBJ databases">
        <authorList>
            <person name="Gilroy R."/>
        </authorList>
    </citation>
    <scope>NUCLEOTIDE SEQUENCE</scope>
    <source>
        <strain evidence="2">ChiW4-1371</strain>
    </source>
</reference>
<gene>
    <name evidence="2" type="ORF">H9804_07690</name>
</gene>
<dbReference type="Gene3D" id="1.10.3480.10">
    <property type="entry name" value="TorD-like"/>
    <property type="match status" value="1"/>
</dbReference>
<evidence type="ECO:0000313" key="3">
    <source>
        <dbReference type="Proteomes" id="UP000824176"/>
    </source>
</evidence>
<organism evidence="2 3">
    <name type="scientific">Candidatus Mucispirillum faecigallinarum</name>
    <dbReference type="NCBI Taxonomy" id="2838699"/>
    <lineage>
        <taxon>Bacteria</taxon>
        <taxon>Pseudomonadati</taxon>
        <taxon>Deferribacterota</taxon>
        <taxon>Deferribacteres</taxon>
        <taxon>Deferribacterales</taxon>
        <taxon>Mucispirillaceae</taxon>
        <taxon>Mucispirillum</taxon>
    </lineage>
</organism>
<dbReference type="InterPro" id="IPR036411">
    <property type="entry name" value="TorD-like_sf"/>
</dbReference>
<dbReference type="InterPro" id="IPR020945">
    <property type="entry name" value="DMSO/NO3_reduct_chaperone"/>
</dbReference>
<protein>
    <submittedName>
        <fullName evidence="2">Molecular chaperone TorD family protein</fullName>
    </submittedName>
</protein>
<name>A0A9D2KCG7_9BACT</name>
<dbReference type="Proteomes" id="UP000824176">
    <property type="component" value="Unassembled WGS sequence"/>
</dbReference>
<reference evidence="2" key="1">
    <citation type="journal article" date="2021" name="PeerJ">
        <title>Extensive microbial diversity within the chicken gut microbiome revealed by metagenomics and culture.</title>
        <authorList>
            <person name="Gilroy R."/>
            <person name="Ravi A."/>
            <person name="Getino M."/>
            <person name="Pursley I."/>
            <person name="Horton D.L."/>
            <person name="Alikhan N.F."/>
            <person name="Baker D."/>
            <person name="Gharbi K."/>
            <person name="Hall N."/>
            <person name="Watson M."/>
            <person name="Adriaenssens E.M."/>
            <person name="Foster-Nyarko E."/>
            <person name="Jarju S."/>
            <person name="Secka A."/>
            <person name="Antonio M."/>
            <person name="Oren A."/>
            <person name="Chaudhuri R.R."/>
            <person name="La Ragione R."/>
            <person name="Hildebrand F."/>
            <person name="Pallen M.J."/>
        </authorList>
    </citation>
    <scope>NUCLEOTIDE SEQUENCE</scope>
    <source>
        <strain evidence="2">ChiW4-1371</strain>
    </source>
</reference>
<evidence type="ECO:0000313" key="2">
    <source>
        <dbReference type="EMBL" id="HIZ89812.1"/>
    </source>
</evidence>
<dbReference type="InterPro" id="IPR050289">
    <property type="entry name" value="TorD/DmsD_chaperones"/>
</dbReference>
<sequence>MQKEEITNILKGREVIYAVFSGLYLFVPDKKQLETFNNIISSLKEIAQNSENKEILESINKLEHTVVSYFKADNTKKENILDEIHKTYTRLFCLGNALPLSESVFISPEHITKQVPEDKVIQLYMQCNFNMNHTSNEPQDHLSYELMFMSYLSKGTYLQLNNNKIAEASTLVKLQRYFINNHLLNWVPLFSSMMGSYNEKYDYYKPLTIFLEGYLKEDEKYLETLEF</sequence>
<dbReference type="PANTHER" id="PTHR34227">
    <property type="entry name" value="CHAPERONE PROTEIN YCDY"/>
    <property type="match status" value="1"/>
</dbReference>
<dbReference type="PANTHER" id="PTHR34227:SF1">
    <property type="entry name" value="DIMETHYL SULFOXIDE REDUCTASE CHAPERONE-RELATED"/>
    <property type="match status" value="1"/>
</dbReference>
<dbReference type="AlphaFoldDB" id="A0A9D2KCG7"/>
<keyword evidence="1" id="KW-0143">Chaperone</keyword>
<proteinExistence type="predicted"/>
<dbReference type="SUPFAM" id="SSF89155">
    <property type="entry name" value="TorD-like"/>
    <property type="match status" value="1"/>
</dbReference>
<dbReference type="EMBL" id="DXAQ01000119">
    <property type="protein sequence ID" value="HIZ89812.1"/>
    <property type="molecule type" value="Genomic_DNA"/>
</dbReference>
<comment type="caution">
    <text evidence="2">The sequence shown here is derived from an EMBL/GenBank/DDBJ whole genome shotgun (WGS) entry which is preliminary data.</text>
</comment>
<accession>A0A9D2KCG7</accession>
<evidence type="ECO:0000256" key="1">
    <source>
        <dbReference type="ARBA" id="ARBA00023186"/>
    </source>
</evidence>